<feature type="domain" description="PCI" evidence="3">
    <location>
        <begin position="74"/>
        <end position="252"/>
    </location>
</feature>
<dbReference type="STRING" id="13370.A0A448YP46"/>
<gene>
    <name evidence="4" type="ORF">BRENAR_LOCUS3402</name>
</gene>
<dbReference type="InParanoid" id="A0A448YP46"/>
<dbReference type="GO" id="GO:0005829">
    <property type="term" value="C:cytosol"/>
    <property type="evidence" value="ECO:0007669"/>
    <property type="project" value="TreeGrafter"/>
</dbReference>
<dbReference type="InterPro" id="IPR033464">
    <property type="entry name" value="CSN8_PSD8_EIF3K"/>
</dbReference>
<dbReference type="PROSITE" id="PS50250">
    <property type="entry name" value="PCI"/>
    <property type="match status" value="1"/>
</dbReference>
<dbReference type="Pfam" id="PF10075">
    <property type="entry name" value="CSN8_PSD8_EIF3K"/>
    <property type="match status" value="1"/>
</dbReference>
<dbReference type="GO" id="GO:0005634">
    <property type="term" value="C:nucleus"/>
    <property type="evidence" value="ECO:0007669"/>
    <property type="project" value="TreeGrafter"/>
</dbReference>
<dbReference type="FunCoup" id="A0A448YP46">
    <property type="interactions" value="1257"/>
</dbReference>
<name>A0A448YP46_BRENA</name>
<accession>A0A448YP46</accession>
<dbReference type="InterPro" id="IPR000717">
    <property type="entry name" value="PCI_dom"/>
</dbReference>
<dbReference type="GO" id="GO:0043161">
    <property type="term" value="P:proteasome-mediated ubiquitin-dependent protein catabolic process"/>
    <property type="evidence" value="ECO:0007669"/>
    <property type="project" value="TreeGrafter"/>
</dbReference>
<sequence length="268" mass="30923">MSLEQLTTELTSHFNRDDYETCAKLLTPIRIELIKNGLLVPSPDYRLNSNDMVITRSILEIGALVSINTHNMKEFSNYITLLRPFYILPQGTIPESSNRNKLLSLYLLLLLTQGDLALFHIELEKFQNFGKSVDELEGDEFLSIPIKFEKWIIDGDFNKVYEALSSKHKFPCKEFNLFETDLLNSIRLNIAENLESAYTSLPLENLKMLLFVETSKEATEFIDSFGWTSVNGVVYFNKKQNELEEEITDEKQIIKNALVYAKEMESII</sequence>
<evidence type="ECO:0000256" key="1">
    <source>
        <dbReference type="ARBA" id="ARBA00009627"/>
    </source>
</evidence>
<comment type="similarity">
    <text evidence="1">Belongs to the proteasome subunit S14 family.</text>
</comment>
<dbReference type="InterPro" id="IPR006746">
    <property type="entry name" value="26S_Psome_Rpn12"/>
</dbReference>
<dbReference type="GO" id="GO:0008541">
    <property type="term" value="C:proteasome regulatory particle, lid subcomplex"/>
    <property type="evidence" value="ECO:0007669"/>
    <property type="project" value="TreeGrafter"/>
</dbReference>
<dbReference type="AlphaFoldDB" id="A0A448YP46"/>
<dbReference type="OrthoDB" id="8775810at2759"/>
<proteinExistence type="inferred from homology"/>
<dbReference type="Gene3D" id="1.25.40.990">
    <property type="match status" value="1"/>
</dbReference>
<reference evidence="4 5" key="1">
    <citation type="submission" date="2018-12" db="EMBL/GenBank/DDBJ databases">
        <authorList>
            <person name="Tiukova I."/>
            <person name="Dainat J."/>
        </authorList>
    </citation>
    <scope>NUCLEOTIDE SEQUENCE [LARGE SCALE GENOMIC DNA]</scope>
</reference>
<keyword evidence="2" id="KW-0647">Proteasome</keyword>
<protein>
    <submittedName>
        <fullName evidence="4">DEKNAAC103641</fullName>
    </submittedName>
</protein>
<evidence type="ECO:0000259" key="3">
    <source>
        <dbReference type="PROSITE" id="PS50250"/>
    </source>
</evidence>
<dbReference type="EMBL" id="CAACVR010000023">
    <property type="protein sequence ID" value="VEU22671.1"/>
    <property type="molecule type" value="Genomic_DNA"/>
</dbReference>
<organism evidence="4 5">
    <name type="scientific">Brettanomyces naardenensis</name>
    <name type="common">Yeast</name>
    <dbReference type="NCBI Taxonomy" id="13370"/>
    <lineage>
        <taxon>Eukaryota</taxon>
        <taxon>Fungi</taxon>
        <taxon>Dikarya</taxon>
        <taxon>Ascomycota</taxon>
        <taxon>Saccharomycotina</taxon>
        <taxon>Pichiomycetes</taxon>
        <taxon>Pichiales</taxon>
        <taxon>Pichiaceae</taxon>
        <taxon>Brettanomyces</taxon>
    </lineage>
</organism>
<dbReference type="Proteomes" id="UP000290900">
    <property type="component" value="Unassembled WGS sequence"/>
</dbReference>
<evidence type="ECO:0000313" key="5">
    <source>
        <dbReference type="Proteomes" id="UP000290900"/>
    </source>
</evidence>
<keyword evidence="5" id="KW-1185">Reference proteome</keyword>
<evidence type="ECO:0000256" key="2">
    <source>
        <dbReference type="ARBA" id="ARBA00022942"/>
    </source>
</evidence>
<evidence type="ECO:0000313" key="4">
    <source>
        <dbReference type="EMBL" id="VEU22671.1"/>
    </source>
</evidence>
<dbReference type="PANTHER" id="PTHR12387">
    <property type="entry name" value="26S PROTEASOME NON-ATPASE REGULATORY SUBUNIT 8"/>
    <property type="match status" value="1"/>
</dbReference>
<dbReference type="PANTHER" id="PTHR12387:SF0">
    <property type="entry name" value="26S PROTEASOME NON-ATPASE REGULATORY SUBUNIT 8"/>
    <property type="match status" value="1"/>
</dbReference>